<dbReference type="OMA" id="KHESRCP"/>
<dbReference type="InterPro" id="IPR019787">
    <property type="entry name" value="Znf_PHD-finger"/>
</dbReference>
<dbReference type="InterPro" id="IPR013083">
    <property type="entry name" value="Znf_RING/FYVE/PHD"/>
</dbReference>
<dbReference type="PANTHER" id="PTHR47177">
    <property type="entry name" value="F18C1.6 PROTEIN"/>
    <property type="match status" value="1"/>
</dbReference>
<feature type="region of interest" description="Disordered" evidence="5">
    <location>
        <begin position="431"/>
        <end position="457"/>
    </location>
</feature>
<reference evidence="8 9" key="3">
    <citation type="journal article" date="2010" name="BMC Genomics">
        <title>Transcriptome sequencing and comparative analysis of cucumber flowers with different sex types.</title>
        <authorList>
            <person name="Guo S."/>
            <person name="Zheng Y."/>
            <person name="Joung J.G."/>
            <person name="Liu S."/>
            <person name="Zhang Z."/>
            <person name="Crasta O.R."/>
            <person name="Sobral B.W."/>
            <person name="Xu Y."/>
            <person name="Huang S."/>
            <person name="Fei Z."/>
        </authorList>
    </citation>
    <scope>NUCLEOTIDE SEQUENCE [LARGE SCALE GENOMIC DNA]</scope>
    <source>
        <strain evidence="9">cv. 9930</strain>
    </source>
</reference>
<name>A0A0A0LQB4_CUCSA</name>
<evidence type="ECO:0000259" key="6">
    <source>
        <dbReference type="PROSITE" id="PS50016"/>
    </source>
</evidence>
<dbReference type="SMART" id="SM00249">
    <property type="entry name" value="PHD"/>
    <property type="match status" value="1"/>
</dbReference>
<sequence length="657" mass="73115">MSLLNILEKRTIRDRRPPRTTTVRRRSSATLSELFRRSEGSLCHSSTMADDSTNSFASSSEDRLKALISCPSASAKFGNEEEFLEGGFEESHLLIDDNPSSICVICFSEDGKAERGKLDSCDHYFCFVCIMEWARIESRCPACKGRFTVVHRIAKDPCRLRERIVNIPMRNQDQSASGSARIGDPYAETCCTVCKGMEDEGLMLLCDLCDSAAHTFCVGLGANVPEGDWYCHDCTIARAQHTDTELDTSFIKQNQTTTVEPRIAISDIVKESSAQTVSITRRGALLHSNREPPSIVPSSRRSVAQKSLPSRGGKAAGTSARTLHRCRNIHSYIRALRDNWDAVRKGSLRFPASSSSTYCGNSSKRDTGGAELINKQTNQPHAISLQATTLPESNGNSCDVEKAWRMMEIAKAKSIREGDQTLRHPVSRQITTKTKDSHTAKGQQYKIKKPDEPAKHKKEMGKQRLLELDKQLCRPVASKKNKASDEFFPTHSSSNGEFPLGKMVQTGGGDFHCENRRKPSNKIVDEVSSSSTMTQASDKHHSAREAGSDHDGKSEIRTLVKINLKLLSQGKNLGYERYKEVTRLATHTIMARCGLEPPPKPTKQYVSSSVCKHTEEEIRKLHRSTLMPDSCRKCFMWFVKDVVNAIMLEKLTVGSTS</sequence>
<evidence type="ECO:0000256" key="1">
    <source>
        <dbReference type="ARBA" id="ARBA00022723"/>
    </source>
</evidence>
<dbReference type="GO" id="GO:0008270">
    <property type="term" value="F:zinc ion binding"/>
    <property type="evidence" value="ECO:0007669"/>
    <property type="project" value="UniProtKB-KW"/>
</dbReference>
<organism evidence="8 9">
    <name type="scientific">Cucumis sativus</name>
    <name type="common">Cucumber</name>
    <dbReference type="NCBI Taxonomy" id="3659"/>
    <lineage>
        <taxon>Eukaryota</taxon>
        <taxon>Viridiplantae</taxon>
        <taxon>Streptophyta</taxon>
        <taxon>Embryophyta</taxon>
        <taxon>Tracheophyta</taxon>
        <taxon>Spermatophyta</taxon>
        <taxon>Magnoliopsida</taxon>
        <taxon>eudicotyledons</taxon>
        <taxon>Gunneridae</taxon>
        <taxon>Pentapetalae</taxon>
        <taxon>rosids</taxon>
        <taxon>fabids</taxon>
        <taxon>Cucurbitales</taxon>
        <taxon>Cucurbitaceae</taxon>
        <taxon>Benincaseae</taxon>
        <taxon>Cucumis</taxon>
    </lineage>
</organism>
<proteinExistence type="predicted"/>
<feature type="compositionally biased region" description="Low complexity" evidence="5">
    <location>
        <begin position="292"/>
        <end position="302"/>
    </location>
</feature>
<evidence type="ECO:0000256" key="5">
    <source>
        <dbReference type="SAM" id="MobiDB-lite"/>
    </source>
</evidence>
<keyword evidence="3" id="KW-0862">Zinc</keyword>
<reference evidence="8 9" key="2">
    <citation type="journal article" date="2009" name="PLoS ONE">
        <title>An integrated genetic and cytogenetic map of the cucumber genome.</title>
        <authorList>
            <person name="Ren Y."/>
            <person name="Zhang Z."/>
            <person name="Liu J."/>
            <person name="Staub J.E."/>
            <person name="Han Y."/>
            <person name="Cheng Z."/>
            <person name="Li X."/>
            <person name="Lu J."/>
            <person name="Miao H."/>
            <person name="Kang H."/>
            <person name="Xie B."/>
            <person name="Gu X."/>
            <person name="Wang X."/>
            <person name="Du Y."/>
            <person name="Jin W."/>
            <person name="Huang S."/>
        </authorList>
    </citation>
    <scope>NUCLEOTIDE SEQUENCE [LARGE SCALE GENOMIC DNA]</scope>
    <source>
        <strain evidence="9">cv. 9930</strain>
    </source>
</reference>
<dbReference type="PROSITE" id="PS00518">
    <property type="entry name" value="ZF_RING_1"/>
    <property type="match status" value="1"/>
</dbReference>
<accession>A0A0A0LQB4</accession>
<feature type="compositionally biased region" description="Polar residues" evidence="5">
    <location>
        <begin position="527"/>
        <end position="536"/>
    </location>
</feature>
<dbReference type="Pfam" id="PF00628">
    <property type="entry name" value="PHD"/>
    <property type="match status" value="1"/>
</dbReference>
<dbReference type="SUPFAM" id="SSF57850">
    <property type="entry name" value="RING/U-box"/>
    <property type="match status" value="1"/>
</dbReference>
<feature type="compositionally biased region" description="Basic and acidic residues" evidence="5">
    <location>
        <begin position="448"/>
        <end position="457"/>
    </location>
</feature>
<dbReference type="InterPro" id="IPR017907">
    <property type="entry name" value="Znf_RING_CS"/>
</dbReference>
<gene>
    <name evidence="8" type="ORF">Csa_1G039990</name>
</gene>
<evidence type="ECO:0000313" key="8">
    <source>
        <dbReference type="EMBL" id="KGN64085.1"/>
    </source>
</evidence>
<dbReference type="InterPro" id="IPR001841">
    <property type="entry name" value="Znf_RING"/>
</dbReference>
<dbReference type="SUPFAM" id="SSF57903">
    <property type="entry name" value="FYVE/PHD zinc finger"/>
    <property type="match status" value="1"/>
</dbReference>
<feature type="domain" description="RING-type" evidence="7">
    <location>
        <begin position="103"/>
        <end position="144"/>
    </location>
</feature>
<reference evidence="8 9" key="1">
    <citation type="journal article" date="2009" name="Nat. Genet.">
        <title>The genome of the cucumber, Cucumis sativus L.</title>
        <authorList>
            <person name="Huang S."/>
            <person name="Li R."/>
            <person name="Zhang Z."/>
            <person name="Li L."/>
            <person name="Gu X."/>
            <person name="Fan W."/>
            <person name="Lucas W.J."/>
            <person name="Wang X."/>
            <person name="Xie B."/>
            <person name="Ni P."/>
            <person name="Ren Y."/>
            <person name="Zhu H."/>
            <person name="Li J."/>
            <person name="Lin K."/>
            <person name="Jin W."/>
            <person name="Fei Z."/>
            <person name="Li G."/>
            <person name="Staub J."/>
            <person name="Kilian A."/>
            <person name="van der Vossen E.A."/>
            <person name="Wu Y."/>
            <person name="Guo J."/>
            <person name="He J."/>
            <person name="Jia Z."/>
            <person name="Ren Y."/>
            <person name="Tian G."/>
            <person name="Lu Y."/>
            <person name="Ruan J."/>
            <person name="Qian W."/>
            <person name="Wang M."/>
            <person name="Huang Q."/>
            <person name="Li B."/>
            <person name="Xuan Z."/>
            <person name="Cao J."/>
            <person name="Asan"/>
            <person name="Wu Z."/>
            <person name="Zhang J."/>
            <person name="Cai Q."/>
            <person name="Bai Y."/>
            <person name="Zhao B."/>
            <person name="Han Y."/>
            <person name="Li Y."/>
            <person name="Li X."/>
            <person name="Wang S."/>
            <person name="Shi Q."/>
            <person name="Liu S."/>
            <person name="Cho W.K."/>
            <person name="Kim J.Y."/>
            <person name="Xu Y."/>
            <person name="Heller-Uszynska K."/>
            <person name="Miao H."/>
            <person name="Cheng Z."/>
            <person name="Zhang S."/>
            <person name="Wu J."/>
            <person name="Yang Y."/>
            <person name="Kang H."/>
            <person name="Li M."/>
            <person name="Liang H."/>
            <person name="Ren X."/>
            <person name="Shi Z."/>
            <person name="Wen M."/>
            <person name="Jian M."/>
            <person name="Yang H."/>
            <person name="Zhang G."/>
            <person name="Yang Z."/>
            <person name="Chen R."/>
            <person name="Liu S."/>
            <person name="Li J."/>
            <person name="Ma L."/>
            <person name="Liu H."/>
            <person name="Zhou Y."/>
            <person name="Zhao J."/>
            <person name="Fang X."/>
            <person name="Li G."/>
            <person name="Fang L."/>
            <person name="Li Y."/>
            <person name="Liu D."/>
            <person name="Zheng H."/>
            <person name="Zhang Y."/>
            <person name="Qin N."/>
            <person name="Li Z."/>
            <person name="Yang G."/>
            <person name="Yang S."/>
            <person name="Bolund L."/>
            <person name="Kristiansen K."/>
            <person name="Zheng H."/>
            <person name="Li S."/>
            <person name="Zhang X."/>
            <person name="Yang H."/>
            <person name="Wang J."/>
            <person name="Sun R."/>
            <person name="Zhang B."/>
            <person name="Jiang S."/>
            <person name="Wang J."/>
            <person name="Du Y."/>
            <person name="Li S."/>
        </authorList>
    </citation>
    <scope>NUCLEOTIDE SEQUENCE [LARGE SCALE GENOMIC DNA]</scope>
    <source>
        <strain evidence="9">cv. 9930</strain>
    </source>
</reference>
<dbReference type="Proteomes" id="UP000029981">
    <property type="component" value="Chromosome 1"/>
</dbReference>
<evidence type="ECO:0000313" key="9">
    <source>
        <dbReference type="Proteomes" id="UP000029981"/>
    </source>
</evidence>
<keyword evidence="9" id="KW-1185">Reference proteome</keyword>
<feature type="region of interest" description="Disordered" evidence="5">
    <location>
        <begin position="512"/>
        <end position="552"/>
    </location>
</feature>
<feature type="compositionally biased region" description="Basic and acidic residues" evidence="5">
    <location>
        <begin position="537"/>
        <end position="552"/>
    </location>
</feature>
<reference evidence="8 9" key="4">
    <citation type="journal article" date="2011" name="BMC Genomics">
        <title>RNA-Seq improves annotation of protein-coding genes in the cucumber genome.</title>
        <authorList>
            <person name="Li Z."/>
            <person name="Zhang Z."/>
            <person name="Yan P."/>
            <person name="Huang S."/>
            <person name="Fei Z."/>
            <person name="Lin K."/>
        </authorList>
    </citation>
    <scope>NUCLEOTIDE SEQUENCE [LARGE SCALE GENOMIC DNA]</scope>
    <source>
        <strain evidence="9">cv. 9930</strain>
    </source>
</reference>
<dbReference type="eggNOG" id="KOG4430">
    <property type="taxonomic scope" value="Eukaryota"/>
</dbReference>
<feature type="domain" description="PHD-type" evidence="6">
    <location>
        <begin position="188"/>
        <end position="237"/>
    </location>
</feature>
<dbReference type="InterPro" id="IPR001965">
    <property type="entry name" value="Znf_PHD"/>
</dbReference>
<dbReference type="PROSITE" id="PS50016">
    <property type="entry name" value="ZF_PHD_2"/>
    <property type="match status" value="1"/>
</dbReference>
<evidence type="ECO:0008006" key="10">
    <source>
        <dbReference type="Google" id="ProtNLM"/>
    </source>
</evidence>
<evidence type="ECO:0000256" key="4">
    <source>
        <dbReference type="PROSITE-ProRule" id="PRU00175"/>
    </source>
</evidence>
<keyword evidence="2 4" id="KW-0863">Zinc-finger</keyword>
<dbReference type="InterPro" id="IPR011011">
    <property type="entry name" value="Znf_FYVE_PHD"/>
</dbReference>
<dbReference type="PROSITE" id="PS50089">
    <property type="entry name" value="ZF_RING_2"/>
    <property type="match status" value="1"/>
</dbReference>
<dbReference type="PANTHER" id="PTHR47177:SF4">
    <property type="entry name" value="OS06G0283200 PROTEIN"/>
    <property type="match status" value="1"/>
</dbReference>
<dbReference type="STRING" id="3659.A0A0A0LQB4"/>
<evidence type="ECO:0000256" key="2">
    <source>
        <dbReference type="ARBA" id="ARBA00022771"/>
    </source>
</evidence>
<dbReference type="EMBL" id="CM002922">
    <property type="protein sequence ID" value="KGN64085.1"/>
    <property type="molecule type" value="Genomic_DNA"/>
</dbReference>
<evidence type="ECO:0000259" key="7">
    <source>
        <dbReference type="PROSITE" id="PS50089"/>
    </source>
</evidence>
<evidence type="ECO:0000256" key="3">
    <source>
        <dbReference type="ARBA" id="ARBA00022833"/>
    </source>
</evidence>
<dbReference type="Gramene" id="KGN64085">
    <property type="protein sequence ID" value="KGN64085"/>
    <property type="gene ID" value="Csa_1G039990"/>
</dbReference>
<dbReference type="SMART" id="SM00184">
    <property type="entry name" value="RING"/>
    <property type="match status" value="2"/>
</dbReference>
<keyword evidence="1" id="KW-0479">Metal-binding</keyword>
<dbReference type="Gene3D" id="3.30.40.10">
    <property type="entry name" value="Zinc/RING finger domain, C3HC4 (zinc finger)"/>
    <property type="match status" value="2"/>
</dbReference>
<protein>
    <recommendedName>
        <fullName evidence="10">PHD and RING finger domain-containing protein</fullName>
    </recommendedName>
</protein>
<dbReference type="AlphaFoldDB" id="A0A0A0LQB4"/>
<feature type="region of interest" description="Disordered" evidence="5">
    <location>
        <begin position="284"/>
        <end position="320"/>
    </location>
</feature>
<dbReference type="Pfam" id="PF13639">
    <property type="entry name" value="zf-RING_2"/>
    <property type="match status" value="1"/>
</dbReference>